<reference evidence="4" key="1">
    <citation type="submission" date="2016-08" db="EMBL/GenBank/DDBJ databases">
        <authorList>
            <person name="Varghese N."/>
            <person name="Submissions Spin"/>
        </authorList>
    </citation>
    <scope>NUCLEOTIDE SEQUENCE [LARGE SCALE GENOMIC DNA]</scope>
    <source>
        <strain evidence="4">R-52791</strain>
    </source>
</reference>
<accession>A0A1C4H701</accession>
<feature type="transmembrane region" description="Helical" evidence="1">
    <location>
        <begin position="20"/>
        <end position="39"/>
    </location>
</feature>
<evidence type="ECO:0000259" key="2">
    <source>
        <dbReference type="Pfam" id="PF07510"/>
    </source>
</evidence>
<evidence type="ECO:0000256" key="1">
    <source>
        <dbReference type="SAM" id="Phobius"/>
    </source>
</evidence>
<dbReference type="OrthoDB" id="5196645at2"/>
<protein>
    <recommendedName>
        <fullName evidence="2">GmrSD restriction endonucleases C-terminal domain-containing protein</fullName>
    </recommendedName>
</protein>
<gene>
    <name evidence="3" type="ORF">GA0061077_1237</name>
</gene>
<evidence type="ECO:0000313" key="3">
    <source>
        <dbReference type="EMBL" id="SCC80523.1"/>
    </source>
</evidence>
<organism evidence="3 4">
    <name type="scientific">Bifidobacterium commune</name>
    <dbReference type="NCBI Taxonomy" id="1505727"/>
    <lineage>
        <taxon>Bacteria</taxon>
        <taxon>Bacillati</taxon>
        <taxon>Actinomycetota</taxon>
        <taxon>Actinomycetes</taxon>
        <taxon>Bifidobacteriales</taxon>
        <taxon>Bifidobacteriaceae</taxon>
        <taxon>Bifidobacterium</taxon>
    </lineage>
</organism>
<dbReference type="AlphaFoldDB" id="A0A1C4H701"/>
<keyword evidence="1" id="KW-0472">Membrane</keyword>
<keyword evidence="1" id="KW-0812">Transmembrane</keyword>
<dbReference type="STRING" id="1505727.GA0061077_1237"/>
<dbReference type="PANTHER" id="PTHR24094">
    <property type="entry name" value="SECRETED PROTEIN"/>
    <property type="match status" value="1"/>
</dbReference>
<dbReference type="EMBL" id="FMBL01000003">
    <property type="protein sequence ID" value="SCC80523.1"/>
    <property type="molecule type" value="Genomic_DNA"/>
</dbReference>
<keyword evidence="4" id="KW-1185">Reference proteome</keyword>
<dbReference type="Pfam" id="PF07510">
    <property type="entry name" value="GmrSD_C"/>
    <property type="match status" value="1"/>
</dbReference>
<keyword evidence="1" id="KW-1133">Transmembrane helix</keyword>
<proteinExistence type="predicted"/>
<evidence type="ECO:0000313" key="4">
    <source>
        <dbReference type="Proteomes" id="UP000242610"/>
    </source>
</evidence>
<dbReference type="InterPro" id="IPR011089">
    <property type="entry name" value="GmrSD_C"/>
</dbReference>
<sequence length="265" mass="28862">MNIVENRRRRRRNGNVKARFWSACSVALVVLVAALFEAFQSNAGLVGTRDAGSSAGGGVVGAAPSGDDAVEALNTLPVKGRTPKTGYRRENFGHAWADVDRNGCDTRNDILRRDLKDVIFKQGTGDCKVVSGTLDDPYTGTSIYFKKSKKTSDKVQIDHVVALSNAWQTGAQKLNEEQRTQFANDPYNLLAVDGPSNQLKGDADAATWLPENKSYRCSYVSRQIGVKHKYGLWVAPGEKVAMQQVLASCPTQTIPVDDGPFAGRR</sequence>
<dbReference type="PANTHER" id="PTHR24094:SF15">
    <property type="entry name" value="AMP-DEPENDENT SYNTHETASE_LIGASE DOMAIN-CONTAINING PROTEIN-RELATED"/>
    <property type="match status" value="1"/>
</dbReference>
<name>A0A1C4H701_9BIFI</name>
<feature type="domain" description="GmrSD restriction endonucleases C-terminal" evidence="2">
    <location>
        <begin position="105"/>
        <end position="243"/>
    </location>
</feature>
<dbReference type="Proteomes" id="UP000242610">
    <property type="component" value="Unassembled WGS sequence"/>
</dbReference>